<feature type="domain" description="HTH tetR-type" evidence="3">
    <location>
        <begin position="6"/>
        <end position="66"/>
    </location>
</feature>
<evidence type="ECO:0000313" key="5">
    <source>
        <dbReference type="Proteomes" id="UP001172083"/>
    </source>
</evidence>
<dbReference type="Proteomes" id="UP001172083">
    <property type="component" value="Unassembled WGS sequence"/>
</dbReference>
<comment type="caution">
    <text evidence="4">The sequence shown here is derived from an EMBL/GenBank/DDBJ whole genome shotgun (WGS) entry which is preliminary data.</text>
</comment>
<dbReference type="InterPro" id="IPR009057">
    <property type="entry name" value="Homeodomain-like_sf"/>
</dbReference>
<reference evidence="4" key="1">
    <citation type="submission" date="2023-06" db="EMBL/GenBank/DDBJ databases">
        <title>Genomic of Agaribacillus aureum.</title>
        <authorList>
            <person name="Wang G."/>
        </authorList>
    </citation>
    <scope>NUCLEOTIDE SEQUENCE</scope>
    <source>
        <strain evidence="4">BMA12</strain>
    </source>
</reference>
<gene>
    <name evidence="4" type="ORF">QQ020_22015</name>
</gene>
<name>A0ABT8LC40_9BACT</name>
<dbReference type="EMBL" id="JAUJEB010000005">
    <property type="protein sequence ID" value="MDN5214771.1"/>
    <property type="molecule type" value="Genomic_DNA"/>
</dbReference>
<dbReference type="InterPro" id="IPR050624">
    <property type="entry name" value="HTH-type_Tx_Regulator"/>
</dbReference>
<proteinExistence type="predicted"/>
<dbReference type="PANTHER" id="PTHR43479:SF11">
    <property type="entry name" value="ACREF_ENVCD OPERON REPRESSOR-RELATED"/>
    <property type="match status" value="1"/>
</dbReference>
<accession>A0ABT8LC40</accession>
<dbReference type="PROSITE" id="PS50977">
    <property type="entry name" value="HTH_TETR_2"/>
    <property type="match status" value="1"/>
</dbReference>
<dbReference type="SUPFAM" id="SSF46689">
    <property type="entry name" value="Homeodomain-like"/>
    <property type="match status" value="1"/>
</dbReference>
<dbReference type="RefSeq" id="WP_346760110.1">
    <property type="nucleotide sequence ID" value="NZ_JAUJEB010000005.1"/>
</dbReference>
<dbReference type="Gene3D" id="1.10.357.10">
    <property type="entry name" value="Tetracycline Repressor, domain 2"/>
    <property type="match status" value="1"/>
</dbReference>
<keyword evidence="5" id="KW-1185">Reference proteome</keyword>
<evidence type="ECO:0000256" key="2">
    <source>
        <dbReference type="PROSITE-ProRule" id="PRU00335"/>
    </source>
</evidence>
<dbReference type="PANTHER" id="PTHR43479">
    <property type="entry name" value="ACREF/ENVCD OPERON REPRESSOR-RELATED"/>
    <property type="match status" value="1"/>
</dbReference>
<evidence type="ECO:0000313" key="4">
    <source>
        <dbReference type="EMBL" id="MDN5214771.1"/>
    </source>
</evidence>
<evidence type="ECO:0000256" key="1">
    <source>
        <dbReference type="ARBA" id="ARBA00023125"/>
    </source>
</evidence>
<evidence type="ECO:0000259" key="3">
    <source>
        <dbReference type="PROSITE" id="PS50977"/>
    </source>
</evidence>
<keyword evidence="1 2" id="KW-0238">DNA-binding</keyword>
<protein>
    <submittedName>
        <fullName evidence="4">TetR/AcrR family transcriptional regulator</fullName>
    </submittedName>
</protein>
<dbReference type="InterPro" id="IPR032551">
    <property type="entry name" value="BscR_C"/>
</dbReference>
<sequence length="191" mass="22051">MRIKDEQKIAKVKQACVDLTFELGVEGISAGKLAKRSNVSASNIYIYFKNMHDMLQVINKEITWNYFNSISKVLATEKTVEENFFALWDAAYQYCTRHPKEFMFTTRMVHSCIVDHTDESHLEPCQETLPKFLEKGIQKKQIKKVSVRSFIHIAFTPFYGMLKASIENGVMSLDEETKALLRTAAWDAIRL</sequence>
<feature type="DNA-binding region" description="H-T-H motif" evidence="2">
    <location>
        <begin position="29"/>
        <end position="48"/>
    </location>
</feature>
<dbReference type="InterPro" id="IPR001647">
    <property type="entry name" value="HTH_TetR"/>
</dbReference>
<dbReference type="Pfam" id="PF16295">
    <property type="entry name" value="TetR_C_10"/>
    <property type="match status" value="1"/>
</dbReference>
<organism evidence="4 5">
    <name type="scientific">Agaribacillus aureus</name>
    <dbReference type="NCBI Taxonomy" id="3051825"/>
    <lineage>
        <taxon>Bacteria</taxon>
        <taxon>Pseudomonadati</taxon>
        <taxon>Bacteroidota</taxon>
        <taxon>Cytophagia</taxon>
        <taxon>Cytophagales</taxon>
        <taxon>Splendidivirgaceae</taxon>
        <taxon>Agaribacillus</taxon>
    </lineage>
</organism>